<accession>A0ABN1Y1W5</accession>
<proteinExistence type="inferred from homology"/>
<keyword evidence="5 7" id="KW-1133">Transmembrane helix</keyword>
<keyword evidence="2 7" id="KW-0813">Transport</keyword>
<keyword evidence="11" id="KW-1185">Reference proteome</keyword>
<dbReference type="InterPro" id="IPR035906">
    <property type="entry name" value="MetI-like_sf"/>
</dbReference>
<protein>
    <submittedName>
        <fullName evidence="10">ABC transporter permease</fullName>
    </submittedName>
</protein>
<feature type="transmembrane region" description="Helical" evidence="7">
    <location>
        <begin position="124"/>
        <end position="148"/>
    </location>
</feature>
<dbReference type="RefSeq" id="WP_344025842.1">
    <property type="nucleotide sequence ID" value="NZ_BAAAJK010000030.1"/>
</dbReference>
<dbReference type="CDD" id="cd06261">
    <property type="entry name" value="TM_PBP2"/>
    <property type="match status" value="1"/>
</dbReference>
<comment type="caution">
    <text evidence="10">The sequence shown here is derived from an EMBL/GenBank/DDBJ whole genome shotgun (WGS) entry which is preliminary data.</text>
</comment>
<dbReference type="SUPFAM" id="SSF161098">
    <property type="entry name" value="MetI-like"/>
    <property type="match status" value="1"/>
</dbReference>
<feature type="transmembrane region" description="Helical" evidence="7">
    <location>
        <begin position="54"/>
        <end position="72"/>
    </location>
</feature>
<feature type="transmembrane region" description="Helical" evidence="7">
    <location>
        <begin position="155"/>
        <end position="174"/>
    </location>
</feature>
<dbReference type="PROSITE" id="PS50928">
    <property type="entry name" value="ABC_TM1"/>
    <property type="match status" value="1"/>
</dbReference>
<evidence type="ECO:0000256" key="2">
    <source>
        <dbReference type="ARBA" id="ARBA00022448"/>
    </source>
</evidence>
<organism evidence="10 11">
    <name type="scientific">Pseudonocardia kongjuensis</name>
    <dbReference type="NCBI Taxonomy" id="102227"/>
    <lineage>
        <taxon>Bacteria</taxon>
        <taxon>Bacillati</taxon>
        <taxon>Actinomycetota</taxon>
        <taxon>Actinomycetes</taxon>
        <taxon>Pseudonocardiales</taxon>
        <taxon>Pseudonocardiaceae</taxon>
        <taxon>Pseudonocardia</taxon>
    </lineage>
</organism>
<evidence type="ECO:0000256" key="3">
    <source>
        <dbReference type="ARBA" id="ARBA00022475"/>
    </source>
</evidence>
<feature type="transmembrane region" description="Helical" evidence="7">
    <location>
        <begin position="282"/>
        <end position="301"/>
    </location>
</feature>
<dbReference type="Proteomes" id="UP001501414">
    <property type="component" value="Unassembled WGS sequence"/>
</dbReference>
<evidence type="ECO:0000313" key="10">
    <source>
        <dbReference type="EMBL" id="GAA1395631.1"/>
    </source>
</evidence>
<reference evidence="10 11" key="1">
    <citation type="journal article" date="2019" name="Int. J. Syst. Evol. Microbiol.">
        <title>The Global Catalogue of Microorganisms (GCM) 10K type strain sequencing project: providing services to taxonomists for standard genome sequencing and annotation.</title>
        <authorList>
            <consortium name="The Broad Institute Genomics Platform"/>
            <consortium name="The Broad Institute Genome Sequencing Center for Infectious Disease"/>
            <person name="Wu L."/>
            <person name="Ma J."/>
        </authorList>
    </citation>
    <scope>NUCLEOTIDE SEQUENCE [LARGE SCALE GENOMIC DNA]</scope>
    <source>
        <strain evidence="10 11">JCM 11896</strain>
    </source>
</reference>
<dbReference type="PANTHER" id="PTHR43386">
    <property type="entry name" value="OLIGOPEPTIDE TRANSPORT SYSTEM PERMEASE PROTEIN APPC"/>
    <property type="match status" value="1"/>
</dbReference>
<feature type="domain" description="ABC transmembrane type-1" evidence="9">
    <location>
        <begin position="116"/>
        <end position="305"/>
    </location>
</feature>
<evidence type="ECO:0000256" key="5">
    <source>
        <dbReference type="ARBA" id="ARBA00022989"/>
    </source>
</evidence>
<comment type="similarity">
    <text evidence="7">Belongs to the binding-protein-dependent transport system permease family.</text>
</comment>
<dbReference type="InterPro" id="IPR050366">
    <property type="entry name" value="BP-dependent_transpt_permease"/>
</dbReference>
<keyword evidence="4 7" id="KW-0812">Transmembrane</keyword>
<dbReference type="Pfam" id="PF00528">
    <property type="entry name" value="BPD_transp_1"/>
    <property type="match status" value="1"/>
</dbReference>
<feature type="compositionally biased region" description="Pro residues" evidence="8">
    <location>
        <begin position="11"/>
        <end position="21"/>
    </location>
</feature>
<feature type="transmembrane region" description="Helical" evidence="7">
    <location>
        <begin position="180"/>
        <end position="197"/>
    </location>
</feature>
<feature type="compositionally biased region" description="Low complexity" evidence="8">
    <location>
        <begin position="1"/>
        <end position="10"/>
    </location>
</feature>
<dbReference type="EMBL" id="BAAAJK010000030">
    <property type="protein sequence ID" value="GAA1395631.1"/>
    <property type="molecule type" value="Genomic_DNA"/>
</dbReference>
<evidence type="ECO:0000313" key="11">
    <source>
        <dbReference type="Proteomes" id="UP001501414"/>
    </source>
</evidence>
<feature type="compositionally biased region" description="Basic and acidic residues" evidence="8">
    <location>
        <begin position="22"/>
        <end position="33"/>
    </location>
</feature>
<feature type="transmembrane region" description="Helical" evidence="7">
    <location>
        <begin position="237"/>
        <end position="262"/>
    </location>
</feature>
<dbReference type="PANTHER" id="PTHR43386:SF25">
    <property type="entry name" value="PEPTIDE ABC TRANSPORTER PERMEASE PROTEIN"/>
    <property type="match status" value="1"/>
</dbReference>
<feature type="region of interest" description="Disordered" evidence="8">
    <location>
        <begin position="1"/>
        <end position="42"/>
    </location>
</feature>
<evidence type="ECO:0000256" key="4">
    <source>
        <dbReference type="ARBA" id="ARBA00022692"/>
    </source>
</evidence>
<keyword evidence="3" id="KW-1003">Cell membrane</keyword>
<name>A0ABN1Y1W5_9PSEU</name>
<keyword evidence="6 7" id="KW-0472">Membrane</keyword>
<evidence type="ECO:0000259" key="9">
    <source>
        <dbReference type="PROSITE" id="PS50928"/>
    </source>
</evidence>
<dbReference type="Gene3D" id="1.10.3720.10">
    <property type="entry name" value="MetI-like"/>
    <property type="match status" value="1"/>
</dbReference>
<gene>
    <name evidence="10" type="ORF">GCM10009613_45620</name>
</gene>
<dbReference type="InterPro" id="IPR000515">
    <property type="entry name" value="MetI-like"/>
</dbReference>
<evidence type="ECO:0000256" key="8">
    <source>
        <dbReference type="SAM" id="MobiDB-lite"/>
    </source>
</evidence>
<evidence type="ECO:0000256" key="6">
    <source>
        <dbReference type="ARBA" id="ARBA00023136"/>
    </source>
</evidence>
<comment type="subcellular location">
    <subcellularLocation>
        <location evidence="1 7">Cell membrane</location>
        <topology evidence="1 7">Multi-pass membrane protein</topology>
    </subcellularLocation>
</comment>
<sequence length="314" mass="31964">MTALPGAPAAAPVPGPVPPEPVHPDTDPDHDTDPGSPPPESRLRALARFAGRNPGSALSVLVVLVVLAWAFVPGPFMTHDAFATATADRLQGPGPAHWFGTDDLGRDIYSRTVYAAGLSLRATALAVAIGLVVGAAVGLLGGVVGGLLDDVLMRVVDVLLSVPALLLALSIVTVLGFGTMNVAIAVGISAIAAFARVTRAEVLRVTAAPYVEAAVGNGLHPVTVVLRHVLPNSVGPVLVLAALEFGGAVLAVSALSFLGFGAEPPAPEWGSLVAEGRNFIATAWWLTTFPGLVVVAVVLAANRLSRAVAGEVER</sequence>
<evidence type="ECO:0000256" key="7">
    <source>
        <dbReference type="RuleBase" id="RU363032"/>
    </source>
</evidence>
<evidence type="ECO:0000256" key="1">
    <source>
        <dbReference type="ARBA" id="ARBA00004651"/>
    </source>
</evidence>